<dbReference type="Pfam" id="PF03572">
    <property type="entry name" value="Peptidase_S41"/>
    <property type="match status" value="1"/>
</dbReference>
<dbReference type="InterPro" id="IPR001478">
    <property type="entry name" value="PDZ"/>
</dbReference>
<dbReference type="Gene3D" id="3.90.226.10">
    <property type="entry name" value="2-enoyl-CoA Hydratase, Chain A, domain 1"/>
    <property type="match status" value="1"/>
</dbReference>
<protein>
    <recommendedName>
        <fullName evidence="6">PDZ domain-containing protein</fullName>
    </recommendedName>
</protein>
<dbReference type="SUPFAM" id="SSF52096">
    <property type="entry name" value="ClpP/crotonase"/>
    <property type="match status" value="1"/>
</dbReference>
<evidence type="ECO:0000256" key="1">
    <source>
        <dbReference type="ARBA" id="ARBA00009179"/>
    </source>
</evidence>
<keyword evidence="4" id="KW-0720">Serine protease</keyword>
<dbReference type="AlphaFoldDB" id="A0A0F9WSM3"/>
<reference evidence="7" key="1">
    <citation type="journal article" date="2015" name="Nature">
        <title>Complex archaea that bridge the gap between prokaryotes and eukaryotes.</title>
        <authorList>
            <person name="Spang A."/>
            <person name="Saw J.H."/>
            <person name="Jorgensen S.L."/>
            <person name="Zaremba-Niedzwiedzka K."/>
            <person name="Martijn J."/>
            <person name="Lind A.E."/>
            <person name="van Eijk R."/>
            <person name="Schleper C."/>
            <person name="Guy L."/>
            <person name="Ettema T.J."/>
        </authorList>
    </citation>
    <scope>NUCLEOTIDE SEQUENCE</scope>
</reference>
<dbReference type="GO" id="GO:0006508">
    <property type="term" value="P:proteolysis"/>
    <property type="evidence" value="ECO:0007669"/>
    <property type="project" value="UniProtKB-KW"/>
</dbReference>
<evidence type="ECO:0000256" key="3">
    <source>
        <dbReference type="ARBA" id="ARBA00022801"/>
    </source>
</evidence>
<dbReference type="PANTHER" id="PTHR32060:SF30">
    <property type="entry name" value="CARBOXY-TERMINAL PROCESSING PROTEASE CTPA"/>
    <property type="match status" value="1"/>
</dbReference>
<keyword evidence="2" id="KW-0645">Protease</keyword>
<keyword evidence="5" id="KW-0472">Membrane</keyword>
<name>A0A0F9WSM3_9ZZZZ</name>
<sequence>MTTKKTVVTTIVQKNTGFYISLYLLVLLTLIAFTSDTLASSIKDLKRQQIDEILFNIHAYYVEDLTLQNSHHIKYNNQQFERLYSKLDSYSKYLNEHELTSLFDNTNGRYTGIGIEVKNIDENMTIVSVVNNSPAKAAGILPDDIIVSVNKHAVQNSTIDEVATLIRSSKFSNIDLIINRDNNKNPLTFHVARRQINLESVTSELLDFGTGYIAINNFSNHTLHEVALQVATLQSHFGYPLKGLVIDLRDNPGGTLQSAVAVSDLFLQSGTIVTTKGRFYDANQAFYAKRGDILKNAPIVVLINENSASAAEILAAALKDNKRATVVGSQSFGKGSVQSLIPLGDGNTALKLTTAKYFTPLGKSIDGIGVTPDVAVNQTNLSQSNKAVIIKNEHTNSSAQLLTGNLADLQLVKAKQLLSMQ</sequence>
<dbReference type="CDD" id="cd06782">
    <property type="entry name" value="cpPDZ_CPP-like"/>
    <property type="match status" value="1"/>
</dbReference>
<dbReference type="NCBIfam" id="TIGR00225">
    <property type="entry name" value="prc"/>
    <property type="match status" value="1"/>
</dbReference>
<keyword evidence="5" id="KW-0812">Transmembrane</keyword>
<proteinExistence type="inferred from homology"/>
<dbReference type="InterPro" id="IPR004447">
    <property type="entry name" value="Peptidase_S41A"/>
</dbReference>
<dbReference type="CDD" id="cd07560">
    <property type="entry name" value="Peptidase_S41_CPP"/>
    <property type="match status" value="1"/>
</dbReference>
<dbReference type="GO" id="GO:0030288">
    <property type="term" value="C:outer membrane-bounded periplasmic space"/>
    <property type="evidence" value="ECO:0007669"/>
    <property type="project" value="TreeGrafter"/>
</dbReference>
<dbReference type="GO" id="GO:0004175">
    <property type="term" value="F:endopeptidase activity"/>
    <property type="evidence" value="ECO:0007669"/>
    <property type="project" value="TreeGrafter"/>
</dbReference>
<dbReference type="Gene3D" id="2.30.42.10">
    <property type="match status" value="1"/>
</dbReference>
<dbReference type="PANTHER" id="PTHR32060">
    <property type="entry name" value="TAIL-SPECIFIC PROTEASE"/>
    <property type="match status" value="1"/>
</dbReference>
<evidence type="ECO:0000313" key="7">
    <source>
        <dbReference type="EMBL" id="KKN89276.1"/>
    </source>
</evidence>
<dbReference type="SMART" id="SM00228">
    <property type="entry name" value="PDZ"/>
    <property type="match status" value="1"/>
</dbReference>
<comment type="similarity">
    <text evidence="1">Belongs to the peptidase S41A family.</text>
</comment>
<keyword evidence="5" id="KW-1133">Transmembrane helix</keyword>
<feature type="transmembrane region" description="Helical" evidence="5">
    <location>
        <begin position="20"/>
        <end position="39"/>
    </location>
</feature>
<evidence type="ECO:0000256" key="2">
    <source>
        <dbReference type="ARBA" id="ARBA00022670"/>
    </source>
</evidence>
<gene>
    <name evidence="7" type="ORF">LCGC14_0240920</name>
</gene>
<dbReference type="InterPro" id="IPR005151">
    <property type="entry name" value="Tail-specific_protease"/>
</dbReference>
<dbReference type="InterPro" id="IPR029045">
    <property type="entry name" value="ClpP/crotonase-like_dom_sf"/>
</dbReference>
<dbReference type="Pfam" id="PF13180">
    <property type="entry name" value="PDZ_2"/>
    <property type="match status" value="1"/>
</dbReference>
<dbReference type="InterPro" id="IPR036034">
    <property type="entry name" value="PDZ_sf"/>
</dbReference>
<dbReference type="Gene3D" id="3.30.750.44">
    <property type="match status" value="1"/>
</dbReference>
<comment type="caution">
    <text evidence="7">The sequence shown here is derived from an EMBL/GenBank/DDBJ whole genome shotgun (WGS) entry which is preliminary data.</text>
</comment>
<dbReference type="SMART" id="SM00245">
    <property type="entry name" value="TSPc"/>
    <property type="match status" value="1"/>
</dbReference>
<dbReference type="EMBL" id="LAZR01000121">
    <property type="protein sequence ID" value="KKN89276.1"/>
    <property type="molecule type" value="Genomic_DNA"/>
</dbReference>
<organism evidence="7">
    <name type="scientific">marine sediment metagenome</name>
    <dbReference type="NCBI Taxonomy" id="412755"/>
    <lineage>
        <taxon>unclassified sequences</taxon>
        <taxon>metagenomes</taxon>
        <taxon>ecological metagenomes</taxon>
    </lineage>
</organism>
<dbReference type="PROSITE" id="PS50106">
    <property type="entry name" value="PDZ"/>
    <property type="match status" value="1"/>
</dbReference>
<evidence type="ECO:0000256" key="5">
    <source>
        <dbReference type="SAM" id="Phobius"/>
    </source>
</evidence>
<dbReference type="SUPFAM" id="SSF50156">
    <property type="entry name" value="PDZ domain-like"/>
    <property type="match status" value="1"/>
</dbReference>
<dbReference type="GO" id="GO:0007165">
    <property type="term" value="P:signal transduction"/>
    <property type="evidence" value="ECO:0007669"/>
    <property type="project" value="TreeGrafter"/>
</dbReference>
<dbReference type="GO" id="GO:0008236">
    <property type="term" value="F:serine-type peptidase activity"/>
    <property type="evidence" value="ECO:0007669"/>
    <property type="project" value="UniProtKB-KW"/>
</dbReference>
<keyword evidence="3" id="KW-0378">Hydrolase</keyword>
<evidence type="ECO:0000256" key="4">
    <source>
        <dbReference type="ARBA" id="ARBA00022825"/>
    </source>
</evidence>
<feature type="domain" description="PDZ" evidence="6">
    <location>
        <begin position="99"/>
        <end position="169"/>
    </location>
</feature>
<accession>A0A0F9WSM3</accession>
<evidence type="ECO:0000259" key="6">
    <source>
        <dbReference type="PROSITE" id="PS50106"/>
    </source>
</evidence>